<accession>A0A160TPY1</accession>
<sequence>MKFRQNLYLDRKLTDALEALAAKPGTTKSGIVNDALAAYLARRGAKEVDDLLKTRLDRMSRDIARLSRDIEVLLESLSLFIRYQLTVTAPLPEADHAARAVGRERFETFVAQVGRQLAGGKRTIGHTEDPEAQP</sequence>
<evidence type="ECO:0000313" key="1">
    <source>
        <dbReference type="EMBL" id="CUS46527.1"/>
    </source>
</evidence>
<gene>
    <name evidence="1" type="ORF">MGWOODY_Smn517</name>
</gene>
<dbReference type="GO" id="GO:0006355">
    <property type="term" value="P:regulation of DNA-templated transcription"/>
    <property type="evidence" value="ECO:0007669"/>
    <property type="project" value="InterPro"/>
</dbReference>
<reference evidence="1" key="1">
    <citation type="submission" date="2015-10" db="EMBL/GenBank/DDBJ databases">
        <authorList>
            <person name="Gilbert D.G."/>
        </authorList>
    </citation>
    <scope>NUCLEOTIDE SEQUENCE</scope>
</reference>
<dbReference type="EMBL" id="CZQE01000374">
    <property type="protein sequence ID" value="CUS46527.1"/>
    <property type="molecule type" value="Genomic_DNA"/>
</dbReference>
<dbReference type="AlphaFoldDB" id="A0A160TPY1"/>
<name>A0A160TPY1_9ZZZZ</name>
<proteinExistence type="predicted"/>
<protein>
    <submittedName>
        <fullName evidence="1">CopG domain-containing protein</fullName>
    </submittedName>
</protein>
<organism evidence="1">
    <name type="scientific">hydrothermal vent metagenome</name>
    <dbReference type="NCBI Taxonomy" id="652676"/>
    <lineage>
        <taxon>unclassified sequences</taxon>
        <taxon>metagenomes</taxon>
        <taxon>ecological metagenomes</taxon>
    </lineage>
</organism>